<evidence type="ECO:0000256" key="3">
    <source>
        <dbReference type="SAM" id="SignalP"/>
    </source>
</evidence>
<evidence type="ECO:0000259" key="5">
    <source>
        <dbReference type="Pfam" id="PF08386"/>
    </source>
</evidence>
<evidence type="ECO:0000313" key="7">
    <source>
        <dbReference type="Proteomes" id="UP000774617"/>
    </source>
</evidence>
<evidence type="ECO:0000313" key="6">
    <source>
        <dbReference type="EMBL" id="KAH7042727.1"/>
    </source>
</evidence>
<sequence length="513" mass="55478">MAWKLTSLCLLQAISTYRAIQAQQLDATASQSIQWGPCQITGTLPLACGNISVPLDYSKPNSTERLRIQLIKASASKQPSRGSIVFNFGGPGASGQELLALLGAQMQATTGGHYDLISFDPRGVGKTLPFLCHETAAQRINFTLLNQYVNGNASDTTVGRLWASSENFATACYSNGKDVGGLIGYAFTARDIMQIVDALGEDGLLRFYGLSAGTPLGATIAAMFPDRIDRMILDGVLNIHEYYHYHAVEGFADTDKTFSGFLSACIAAGGEKCALARLKTTVSDVEQKVYTLIETVKYRPIPYQGMLLDYTIVRNVIFLALSTPAQYPDLATFLHSLLTGNMEELDSVFGRLSTGEDPVFSERRFGIQCGDKTARTSTSDDVLPVIGQLWNISKLAGDRITYDVDICSRWKLGANERYLGDFKATTSHPALIIGNTLDPVTPLVSARNASQSLLGSVVLQHDGFGHTSPLQPSLCTAMAIQAYLEDGKLPEPGSICGVDVPLFSNLTWQDVLL</sequence>
<evidence type="ECO:0000256" key="1">
    <source>
        <dbReference type="ARBA" id="ARBA00010088"/>
    </source>
</evidence>
<comment type="similarity">
    <text evidence="1">Belongs to the peptidase S33 family.</text>
</comment>
<name>A0ABQ8G572_9PEZI</name>
<feature type="domain" description="AB hydrolase-1" evidence="4">
    <location>
        <begin position="84"/>
        <end position="239"/>
    </location>
</feature>
<dbReference type="Proteomes" id="UP000774617">
    <property type="component" value="Unassembled WGS sequence"/>
</dbReference>
<feature type="domain" description="Peptidase S33 tripeptidyl aminopeptidase-like C-terminal" evidence="5">
    <location>
        <begin position="395"/>
        <end position="496"/>
    </location>
</feature>
<reference evidence="6 7" key="1">
    <citation type="journal article" date="2021" name="Nat. Commun.">
        <title>Genetic determinants of endophytism in the Arabidopsis root mycobiome.</title>
        <authorList>
            <person name="Mesny F."/>
            <person name="Miyauchi S."/>
            <person name="Thiergart T."/>
            <person name="Pickel B."/>
            <person name="Atanasova L."/>
            <person name="Karlsson M."/>
            <person name="Huettel B."/>
            <person name="Barry K.W."/>
            <person name="Haridas S."/>
            <person name="Chen C."/>
            <person name="Bauer D."/>
            <person name="Andreopoulos W."/>
            <person name="Pangilinan J."/>
            <person name="LaButti K."/>
            <person name="Riley R."/>
            <person name="Lipzen A."/>
            <person name="Clum A."/>
            <person name="Drula E."/>
            <person name="Henrissat B."/>
            <person name="Kohler A."/>
            <person name="Grigoriev I.V."/>
            <person name="Martin F.M."/>
            <person name="Hacquard S."/>
        </authorList>
    </citation>
    <scope>NUCLEOTIDE SEQUENCE [LARGE SCALE GENOMIC DNA]</scope>
    <source>
        <strain evidence="6 7">MPI-SDFR-AT-0080</strain>
    </source>
</reference>
<keyword evidence="2" id="KW-0378">Hydrolase</keyword>
<dbReference type="EMBL" id="JAGTJR010000024">
    <property type="protein sequence ID" value="KAH7042727.1"/>
    <property type="molecule type" value="Genomic_DNA"/>
</dbReference>
<gene>
    <name evidence="6" type="ORF">B0J12DRAFT_720564</name>
</gene>
<dbReference type="InterPro" id="IPR051601">
    <property type="entry name" value="Serine_prot/Carboxylest_S33"/>
</dbReference>
<feature type="chain" id="PRO_5046498510" evidence="3">
    <location>
        <begin position="23"/>
        <end position="513"/>
    </location>
</feature>
<feature type="signal peptide" evidence="3">
    <location>
        <begin position="1"/>
        <end position="22"/>
    </location>
</feature>
<proteinExistence type="inferred from homology"/>
<protein>
    <submittedName>
        <fullName evidence="6">Proteinase</fullName>
    </submittedName>
</protein>
<evidence type="ECO:0000259" key="4">
    <source>
        <dbReference type="Pfam" id="PF00561"/>
    </source>
</evidence>
<dbReference type="Gene3D" id="3.40.50.1820">
    <property type="entry name" value="alpha/beta hydrolase"/>
    <property type="match status" value="1"/>
</dbReference>
<dbReference type="PANTHER" id="PTHR43248:SF25">
    <property type="entry name" value="AB HYDROLASE-1 DOMAIN-CONTAINING PROTEIN-RELATED"/>
    <property type="match status" value="1"/>
</dbReference>
<dbReference type="InterPro" id="IPR000073">
    <property type="entry name" value="AB_hydrolase_1"/>
</dbReference>
<dbReference type="InterPro" id="IPR013595">
    <property type="entry name" value="Pept_S33_TAP-like_C"/>
</dbReference>
<accession>A0ABQ8G572</accession>
<evidence type="ECO:0000256" key="2">
    <source>
        <dbReference type="ARBA" id="ARBA00022801"/>
    </source>
</evidence>
<dbReference type="Pfam" id="PF00561">
    <property type="entry name" value="Abhydrolase_1"/>
    <property type="match status" value="1"/>
</dbReference>
<keyword evidence="3" id="KW-0732">Signal</keyword>
<dbReference type="PANTHER" id="PTHR43248">
    <property type="entry name" value="2-SUCCINYL-6-HYDROXY-2,4-CYCLOHEXADIENE-1-CARBOXYLATE SYNTHASE"/>
    <property type="match status" value="1"/>
</dbReference>
<dbReference type="SUPFAM" id="SSF53474">
    <property type="entry name" value="alpha/beta-Hydrolases"/>
    <property type="match status" value="1"/>
</dbReference>
<dbReference type="InterPro" id="IPR029058">
    <property type="entry name" value="AB_hydrolase_fold"/>
</dbReference>
<keyword evidence="7" id="KW-1185">Reference proteome</keyword>
<comment type="caution">
    <text evidence="6">The sequence shown here is derived from an EMBL/GenBank/DDBJ whole genome shotgun (WGS) entry which is preliminary data.</text>
</comment>
<organism evidence="6 7">
    <name type="scientific">Macrophomina phaseolina</name>
    <dbReference type="NCBI Taxonomy" id="35725"/>
    <lineage>
        <taxon>Eukaryota</taxon>
        <taxon>Fungi</taxon>
        <taxon>Dikarya</taxon>
        <taxon>Ascomycota</taxon>
        <taxon>Pezizomycotina</taxon>
        <taxon>Dothideomycetes</taxon>
        <taxon>Dothideomycetes incertae sedis</taxon>
        <taxon>Botryosphaeriales</taxon>
        <taxon>Botryosphaeriaceae</taxon>
        <taxon>Macrophomina</taxon>
    </lineage>
</organism>
<dbReference type="Pfam" id="PF08386">
    <property type="entry name" value="Abhydrolase_4"/>
    <property type="match status" value="1"/>
</dbReference>